<dbReference type="EMBL" id="ML976616">
    <property type="protein sequence ID" value="KAF1845004.1"/>
    <property type="molecule type" value="Genomic_DNA"/>
</dbReference>
<dbReference type="AlphaFoldDB" id="A0A9P4GGV9"/>
<comment type="caution">
    <text evidence="2">The sequence shown here is derived from an EMBL/GenBank/DDBJ whole genome shotgun (WGS) entry which is preliminary data.</text>
</comment>
<gene>
    <name evidence="2" type="ORF">K460DRAFT_284565</name>
</gene>
<dbReference type="OrthoDB" id="5411773at2759"/>
<sequence length="595" mass="65518">MAASATPGSIRKISRRSPNRSGQRTPSAALEAVGSRPRRAQRRPTKQASYELANHAKAYLEGSQFASGYDFLYSLLAAGTSISTPAQPYIGFLAPPAYIALASSLIAYPHVTTKSRSNDATKGSDAALRYLQCVHCTIDGPAYPTIRKAFTFPEERSRRRVPGNRAAAASLSPEAGGDVERIAGAAANAQSLWYRAEDFWHIVGWAFNCSIAHKKRWSRWKLWLNISVDFLEADWDVCVKQSKGNEKGGESILQESLLWRYIVGEAESTNRGMRRRIVKAILALATTESRKEYPEVWETETAEPKRKRESNQPLGEVDFETGAVGDYDSDEEMEDAVEQMDDVKSGSSPRVPSDDDIQTVHDAVERLGGQGAIELRQRLIALLAQVAQALPAQFTTLSDFFDNILEDFIHLPTIVFKVLLSTLEMPALFQVAFNANLLLPLVSRTLPDYFRYEPRQEDFEATLLPLKGTTQSYAANAKISLILEQMVMYMMACDALTPTEPLRQAMETGIEARQGVFGTGRGKRGNLREEKQAQGLMEASSERLLGLLEVLEISAGKPPQLPKEESKTGANPAMLSFGSGSSLSPAPDSDTDLDE</sequence>
<dbReference type="Proteomes" id="UP000800039">
    <property type="component" value="Unassembled WGS sequence"/>
</dbReference>
<dbReference type="GeneID" id="63845998"/>
<reference evidence="2" key="1">
    <citation type="submission" date="2020-01" db="EMBL/GenBank/DDBJ databases">
        <authorList>
            <consortium name="DOE Joint Genome Institute"/>
            <person name="Haridas S."/>
            <person name="Albert R."/>
            <person name="Binder M."/>
            <person name="Bloem J."/>
            <person name="Labutti K."/>
            <person name="Salamov A."/>
            <person name="Andreopoulos B."/>
            <person name="Baker S.E."/>
            <person name="Barry K."/>
            <person name="Bills G."/>
            <person name="Bluhm B.H."/>
            <person name="Cannon C."/>
            <person name="Castanera R."/>
            <person name="Culley D.E."/>
            <person name="Daum C."/>
            <person name="Ezra D."/>
            <person name="Gonzalez J.B."/>
            <person name="Henrissat B."/>
            <person name="Kuo A."/>
            <person name="Liang C."/>
            <person name="Lipzen A."/>
            <person name="Lutzoni F."/>
            <person name="Magnuson J."/>
            <person name="Mondo S."/>
            <person name="Nolan M."/>
            <person name="Ohm R."/>
            <person name="Pangilinan J."/>
            <person name="Park H.-J."/>
            <person name="Ramirez L."/>
            <person name="Alfaro M."/>
            <person name="Sun H."/>
            <person name="Tritt A."/>
            <person name="Yoshinaga Y."/>
            <person name="Zwiers L.-H."/>
            <person name="Turgeon B.G."/>
            <person name="Goodwin S.B."/>
            <person name="Spatafora J.W."/>
            <person name="Crous P.W."/>
            <person name="Grigoriev I.V."/>
        </authorList>
    </citation>
    <scope>NUCLEOTIDE SEQUENCE</scope>
    <source>
        <strain evidence="2">CBS 394.84</strain>
    </source>
</reference>
<dbReference type="RefSeq" id="XP_040787567.1">
    <property type="nucleotide sequence ID" value="XM_040928746.1"/>
</dbReference>
<accession>A0A9P4GGV9</accession>
<evidence type="ECO:0000313" key="3">
    <source>
        <dbReference type="Proteomes" id="UP000800039"/>
    </source>
</evidence>
<feature type="region of interest" description="Disordered" evidence="1">
    <location>
        <begin position="293"/>
        <end position="333"/>
    </location>
</feature>
<keyword evidence="3" id="KW-1185">Reference proteome</keyword>
<proteinExistence type="predicted"/>
<feature type="region of interest" description="Disordered" evidence="1">
    <location>
        <begin position="556"/>
        <end position="595"/>
    </location>
</feature>
<feature type="region of interest" description="Disordered" evidence="1">
    <location>
        <begin position="1"/>
        <end position="48"/>
    </location>
</feature>
<feature type="compositionally biased region" description="Basic residues" evidence="1">
    <location>
        <begin position="36"/>
        <end position="45"/>
    </location>
</feature>
<protein>
    <submittedName>
        <fullName evidence="2">Uncharacterized protein</fullName>
    </submittedName>
</protein>
<name>A0A9P4GGV9_9PLEO</name>
<evidence type="ECO:0000313" key="2">
    <source>
        <dbReference type="EMBL" id="KAF1845004.1"/>
    </source>
</evidence>
<organism evidence="2 3">
    <name type="scientific">Cucurbitaria berberidis CBS 394.84</name>
    <dbReference type="NCBI Taxonomy" id="1168544"/>
    <lineage>
        <taxon>Eukaryota</taxon>
        <taxon>Fungi</taxon>
        <taxon>Dikarya</taxon>
        <taxon>Ascomycota</taxon>
        <taxon>Pezizomycotina</taxon>
        <taxon>Dothideomycetes</taxon>
        <taxon>Pleosporomycetidae</taxon>
        <taxon>Pleosporales</taxon>
        <taxon>Pleosporineae</taxon>
        <taxon>Cucurbitariaceae</taxon>
        <taxon>Cucurbitaria</taxon>
    </lineage>
</organism>
<evidence type="ECO:0000256" key="1">
    <source>
        <dbReference type="SAM" id="MobiDB-lite"/>
    </source>
</evidence>